<evidence type="ECO:0000256" key="3">
    <source>
        <dbReference type="ARBA" id="ARBA00022676"/>
    </source>
</evidence>
<dbReference type="NCBIfam" id="TIGR01133">
    <property type="entry name" value="murG"/>
    <property type="match status" value="1"/>
</dbReference>
<proteinExistence type="inferred from homology"/>
<dbReference type="Pfam" id="PF03033">
    <property type="entry name" value="Glyco_transf_28"/>
    <property type="match status" value="1"/>
</dbReference>
<dbReference type="KEGG" id="mgy:MGMSRv2__2497"/>
<dbReference type="PANTHER" id="PTHR21015:SF22">
    <property type="entry name" value="GLYCOSYLTRANSFERASE"/>
    <property type="match status" value="1"/>
</dbReference>
<keyword evidence="6 10" id="KW-0573">Peptidoglycan synthesis</keyword>
<feature type="binding site" evidence="10">
    <location>
        <begin position="13"/>
        <end position="15"/>
    </location>
    <ligand>
        <name>UDP-N-acetyl-alpha-D-glucosamine</name>
        <dbReference type="ChEBI" id="CHEBI:57705"/>
    </ligand>
</feature>
<dbReference type="UniPathway" id="UPA00219"/>
<dbReference type="SUPFAM" id="SSF53756">
    <property type="entry name" value="UDP-Glycosyltransferase/glycogen phosphorylase"/>
    <property type="match status" value="1"/>
</dbReference>
<dbReference type="Pfam" id="PF04101">
    <property type="entry name" value="Glyco_tran_28_C"/>
    <property type="match status" value="1"/>
</dbReference>
<keyword evidence="3 10" id="KW-0328">Glycosyltransferase</keyword>
<name>V6F2T2_MAGGM</name>
<evidence type="ECO:0000313" key="13">
    <source>
        <dbReference type="EMBL" id="CDK99712.1"/>
    </source>
</evidence>
<sequence length="370" mass="38407">MSKPFALLAAGGTGGHVFPAEALAAELIGRGWRLGLVTDRRGQTYGGTLGSLQTFRIRAGGIAGRGLAARMGAMAELALGIVQARAILKRERPAIIVGFGGYASVPAMVAGGLLGIPTMMHEQNGVLGRANRLLAGKARAIAVSYAHVAHVAEEWKTKLRHTGMPVRPAIAALRGTPYPALDDAGPIRLLVLGGSQGARVLSEVIPAALLALPAALQARIEISQQCRPEDIEAVRGLYAGSPIKASLDSFFSDIPERMAAAHLVIARSGASTMAELTYLGRPAILVPYPHAVDDHQTANARALDEAGGGWLMPQTGFNAETLAARLTALLTQPGTLARAAECALAAGRPDAAARLADLVAETANLQESRS</sequence>
<dbReference type="InterPro" id="IPR007235">
    <property type="entry name" value="Glyco_trans_28_C"/>
</dbReference>
<keyword evidence="10" id="KW-0997">Cell inner membrane</keyword>
<dbReference type="GO" id="GO:0008360">
    <property type="term" value="P:regulation of cell shape"/>
    <property type="evidence" value="ECO:0007669"/>
    <property type="project" value="UniProtKB-KW"/>
</dbReference>
<evidence type="ECO:0000256" key="8">
    <source>
        <dbReference type="ARBA" id="ARBA00023306"/>
    </source>
</evidence>
<accession>V6F2T2</accession>
<feature type="binding site" evidence="10">
    <location>
        <position position="167"/>
    </location>
    <ligand>
        <name>UDP-N-acetyl-alpha-D-glucosamine</name>
        <dbReference type="ChEBI" id="CHEBI:57705"/>
    </ligand>
</feature>
<keyword evidence="9 10" id="KW-0961">Cell wall biogenesis/degradation</keyword>
<evidence type="ECO:0000256" key="10">
    <source>
        <dbReference type="HAMAP-Rule" id="MF_00033"/>
    </source>
</evidence>
<dbReference type="Proteomes" id="UP000018922">
    <property type="component" value="Chromosome I"/>
</dbReference>
<dbReference type="EMBL" id="HG794546">
    <property type="protein sequence ID" value="CDK99712.1"/>
    <property type="molecule type" value="Genomic_DNA"/>
</dbReference>
<dbReference type="HAMAP" id="MF_00033">
    <property type="entry name" value="MurG"/>
    <property type="match status" value="1"/>
</dbReference>
<feature type="domain" description="Glycosyl transferase family 28 C-terminal" evidence="12">
    <location>
        <begin position="189"/>
        <end position="354"/>
    </location>
</feature>
<evidence type="ECO:0000256" key="4">
    <source>
        <dbReference type="ARBA" id="ARBA00022679"/>
    </source>
</evidence>
<evidence type="ECO:0000256" key="2">
    <source>
        <dbReference type="ARBA" id="ARBA00022618"/>
    </source>
</evidence>
<dbReference type="GO" id="GO:0005886">
    <property type="term" value="C:plasma membrane"/>
    <property type="evidence" value="ECO:0007669"/>
    <property type="project" value="UniProtKB-SubCell"/>
</dbReference>
<evidence type="ECO:0000256" key="6">
    <source>
        <dbReference type="ARBA" id="ARBA00022984"/>
    </source>
</evidence>
<keyword evidence="4 10" id="KW-0808">Transferase</keyword>
<reference evidence="13 14" key="1">
    <citation type="journal article" date="2014" name="Genome Announc.">
        <title>Complete genome sequence of Magnetospirillum gryphiswaldense MSR-1.</title>
        <authorList>
            <person name="Wang X."/>
            <person name="Wang Q."/>
            <person name="Zhang W."/>
            <person name="Wang Y."/>
            <person name="Li L."/>
            <person name="Wen T."/>
            <person name="Zhang T."/>
            <person name="Zhang Y."/>
            <person name="Xu J."/>
            <person name="Hu J."/>
            <person name="Li S."/>
            <person name="Liu L."/>
            <person name="Liu J."/>
            <person name="Jiang W."/>
            <person name="Tian J."/>
            <person name="Li Y."/>
            <person name="Schuler D."/>
            <person name="Wang L."/>
            <person name="Li J."/>
        </authorList>
    </citation>
    <scope>NUCLEOTIDE SEQUENCE [LARGE SCALE GENOMIC DNA]</scope>
    <source>
        <strain evidence="14">DSM 6361 / JCM 21280 / NBRC 15271 / MSR-1</strain>
    </source>
</reference>
<feature type="binding site" evidence="10">
    <location>
        <position position="195"/>
    </location>
    <ligand>
        <name>UDP-N-acetyl-alpha-D-glucosamine</name>
        <dbReference type="ChEBI" id="CHEBI:57705"/>
    </ligand>
</feature>
<evidence type="ECO:0000259" key="11">
    <source>
        <dbReference type="Pfam" id="PF03033"/>
    </source>
</evidence>
<dbReference type="AlphaFoldDB" id="V6F2T2"/>
<dbReference type="InterPro" id="IPR006009">
    <property type="entry name" value="GlcNAc_MurG"/>
</dbReference>
<evidence type="ECO:0000256" key="1">
    <source>
        <dbReference type="ARBA" id="ARBA00022475"/>
    </source>
</evidence>
<dbReference type="GO" id="GO:0051301">
    <property type="term" value="P:cell division"/>
    <property type="evidence" value="ECO:0007669"/>
    <property type="project" value="UniProtKB-KW"/>
</dbReference>
<dbReference type="HOGENOM" id="CLU_037404_2_1_5"/>
<keyword evidence="1 10" id="KW-1003">Cell membrane</keyword>
<keyword evidence="14" id="KW-1185">Reference proteome</keyword>
<dbReference type="EC" id="2.4.1.227" evidence="10"/>
<evidence type="ECO:0000256" key="9">
    <source>
        <dbReference type="ARBA" id="ARBA00023316"/>
    </source>
</evidence>
<dbReference type="eggNOG" id="COG0707">
    <property type="taxonomic scope" value="Bacteria"/>
</dbReference>
<feature type="domain" description="Glycosyltransferase family 28 N-terminal" evidence="11">
    <location>
        <begin position="7"/>
        <end position="142"/>
    </location>
</feature>
<evidence type="ECO:0000313" key="14">
    <source>
        <dbReference type="Proteomes" id="UP000018922"/>
    </source>
</evidence>
<dbReference type="GO" id="GO:0051991">
    <property type="term" value="F:UDP-N-acetyl-D-glucosamine:N-acetylmuramoyl-L-alanyl-D-glutamyl-meso-2,6-diaminopimelyl-D-alanyl-D-alanine-diphosphoundecaprenol 4-beta-N-acetylglucosaminlytransferase activity"/>
    <property type="evidence" value="ECO:0007669"/>
    <property type="project" value="RHEA"/>
</dbReference>
<protein>
    <recommendedName>
        <fullName evidence="10">UDP-N-acetylglucosamine--N-acetylmuramyl-(pentapeptide) pyrophosphoryl-undecaprenol N-acetylglucosamine transferase</fullName>
        <ecNumber evidence="10">2.4.1.227</ecNumber>
    </recommendedName>
    <alternativeName>
        <fullName evidence="10">Undecaprenyl-PP-MurNAc-pentapeptide-UDPGlcNAc GlcNAc transferase</fullName>
    </alternativeName>
</protein>
<comment type="similarity">
    <text evidence="10">Belongs to the glycosyltransferase 28 family. MurG subfamily.</text>
</comment>
<keyword evidence="8 10" id="KW-0131">Cell cycle</keyword>
<organism evidence="13 14">
    <name type="scientific">Magnetospirillum gryphiswaldense (strain DSM 6361 / JCM 21280 / NBRC 15271 / MSR-1)</name>
    <dbReference type="NCBI Taxonomy" id="431944"/>
    <lineage>
        <taxon>Bacteria</taxon>
        <taxon>Pseudomonadati</taxon>
        <taxon>Pseudomonadota</taxon>
        <taxon>Alphaproteobacteria</taxon>
        <taxon>Rhodospirillales</taxon>
        <taxon>Rhodospirillaceae</taxon>
        <taxon>Magnetospirillum</taxon>
    </lineage>
</organism>
<dbReference type="GO" id="GO:0071555">
    <property type="term" value="P:cell wall organization"/>
    <property type="evidence" value="ECO:0007669"/>
    <property type="project" value="UniProtKB-KW"/>
</dbReference>
<dbReference type="CDD" id="cd03785">
    <property type="entry name" value="GT28_MurG"/>
    <property type="match status" value="1"/>
</dbReference>
<keyword evidence="7 10" id="KW-0472">Membrane</keyword>
<feature type="binding site" evidence="10">
    <location>
        <position position="296"/>
    </location>
    <ligand>
        <name>UDP-N-acetyl-alpha-D-glucosamine</name>
        <dbReference type="ChEBI" id="CHEBI:57705"/>
    </ligand>
</feature>
<comment type="function">
    <text evidence="10">Cell wall formation. Catalyzes the transfer of a GlcNAc subunit on undecaprenyl-pyrophosphoryl-MurNAc-pentapeptide (lipid intermediate I) to form undecaprenyl-pyrophosphoryl-MurNAc-(pentapeptide)GlcNAc (lipid intermediate II).</text>
</comment>
<evidence type="ECO:0000256" key="7">
    <source>
        <dbReference type="ARBA" id="ARBA00023136"/>
    </source>
</evidence>
<dbReference type="GO" id="GO:0005975">
    <property type="term" value="P:carbohydrate metabolic process"/>
    <property type="evidence" value="ECO:0007669"/>
    <property type="project" value="InterPro"/>
</dbReference>
<dbReference type="STRING" id="1430440.MGMSRv2__2497"/>
<comment type="subcellular location">
    <subcellularLocation>
        <location evidence="10">Cell inner membrane</location>
        <topology evidence="10">Peripheral membrane protein</topology>
        <orientation evidence="10">Cytoplasmic side</orientation>
    </subcellularLocation>
</comment>
<dbReference type="PANTHER" id="PTHR21015">
    <property type="entry name" value="UDP-N-ACETYLGLUCOSAMINE--N-ACETYLMURAMYL-(PENTAPEPTIDE) PYROPHOSPHORYL-UNDECAPRENOL N-ACETYLGLUCOSAMINE TRANSFERASE 1"/>
    <property type="match status" value="1"/>
</dbReference>
<feature type="binding site" evidence="10">
    <location>
        <position position="124"/>
    </location>
    <ligand>
        <name>UDP-N-acetyl-alpha-D-glucosamine</name>
        <dbReference type="ChEBI" id="CHEBI:57705"/>
    </ligand>
</feature>
<evidence type="ECO:0000259" key="12">
    <source>
        <dbReference type="Pfam" id="PF04101"/>
    </source>
</evidence>
<dbReference type="InterPro" id="IPR004276">
    <property type="entry name" value="GlycoTrans_28_N"/>
</dbReference>
<dbReference type="GO" id="GO:0009252">
    <property type="term" value="P:peptidoglycan biosynthetic process"/>
    <property type="evidence" value="ECO:0007669"/>
    <property type="project" value="UniProtKB-UniRule"/>
</dbReference>
<dbReference type="GO" id="GO:0050511">
    <property type="term" value="F:undecaprenyldiphospho-muramoylpentapeptide beta-N-acetylglucosaminyltransferase activity"/>
    <property type="evidence" value="ECO:0007669"/>
    <property type="project" value="UniProtKB-UniRule"/>
</dbReference>
<comment type="caution">
    <text evidence="10">Lacks conserved residue(s) required for the propagation of feature annotation.</text>
</comment>
<comment type="pathway">
    <text evidence="10">Cell wall biogenesis; peptidoglycan biosynthesis.</text>
</comment>
<keyword evidence="5 10" id="KW-0133">Cell shape</keyword>
<keyword evidence="2 10" id="KW-0132">Cell division</keyword>
<gene>
    <name evidence="10 13" type="primary">murG</name>
    <name evidence="13" type="ordered locus">MGMSRv2__2497</name>
</gene>
<dbReference type="Gene3D" id="3.40.50.2000">
    <property type="entry name" value="Glycogen Phosphorylase B"/>
    <property type="match status" value="2"/>
</dbReference>
<evidence type="ECO:0000256" key="5">
    <source>
        <dbReference type="ARBA" id="ARBA00022960"/>
    </source>
</evidence>
<comment type="catalytic activity">
    <reaction evidence="10">
        <text>di-trans,octa-cis-undecaprenyl diphospho-N-acetyl-alpha-D-muramoyl-L-alanyl-D-glutamyl-meso-2,6-diaminopimeloyl-D-alanyl-D-alanine + UDP-N-acetyl-alpha-D-glucosamine = di-trans,octa-cis-undecaprenyl diphospho-[N-acetyl-alpha-D-glucosaminyl-(1-&gt;4)]-N-acetyl-alpha-D-muramoyl-L-alanyl-D-glutamyl-meso-2,6-diaminopimeloyl-D-alanyl-D-alanine + UDP + H(+)</text>
        <dbReference type="Rhea" id="RHEA:31227"/>
        <dbReference type="ChEBI" id="CHEBI:15378"/>
        <dbReference type="ChEBI" id="CHEBI:57705"/>
        <dbReference type="ChEBI" id="CHEBI:58223"/>
        <dbReference type="ChEBI" id="CHEBI:61387"/>
        <dbReference type="ChEBI" id="CHEBI:61388"/>
        <dbReference type="EC" id="2.4.1.227"/>
    </reaction>
</comment>